<accession>A0A8J7F8H3</accession>
<proteinExistence type="predicted"/>
<keyword evidence="2" id="KW-1185">Reference proteome</keyword>
<organism evidence="1 2">
    <name type="scientific">Pontibacterium sinense</name>
    <dbReference type="NCBI Taxonomy" id="2781979"/>
    <lineage>
        <taxon>Bacteria</taxon>
        <taxon>Pseudomonadati</taxon>
        <taxon>Pseudomonadota</taxon>
        <taxon>Gammaproteobacteria</taxon>
        <taxon>Oceanospirillales</taxon>
        <taxon>Oceanospirillaceae</taxon>
        <taxon>Pontibacterium</taxon>
    </lineage>
</organism>
<evidence type="ECO:0000313" key="2">
    <source>
        <dbReference type="Proteomes" id="UP000640333"/>
    </source>
</evidence>
<dbReference type="EMBL" id="JADEYS010000002">
    <property type="protein sequence ID" value="MBE9396137.1"/>
    <property type="molecule type" value="Genomic_DNA"/>
</dbReference>
<evidence type="ECO:0008006" key="3">
    <source>
        <dbReference type="Google" id="ProtNLM"/>
    </source>
</evidence>
<gene>
    <name evidence="1" type="ORF">IOQ59_02555</name>
</gene>
<name>A0A8J7F8H3_9GAMM</name>
<evidence type="ECO:0000313" key="1">
    <source>
        <dbReference type="EMBL" id="MBE9396137.1"/>
    </source>
</evidence>
<dbReference type="AlphaFoldDB" id="A0A8J7F8H3"/>
<reference evidence="1" key="1">
    <citation type="submission" date="2020-10" db="EMBL/GenBank/DDBJ databases">
        <title>Bacterium isolated from coastal waters sediment.</title>
        <authorList>
            <person name="Chen R.-J."/>
            <person name="Lu D.-C."/>
            <person name="Zhu K.-L."/>
            <person name="Du Z.-J."/>
        </authorList>
    </citation>
    <scope>NUCLEOTIDE SEQUENCE</scope>
    <source>
        <strain evidence="1">N1Y112</strain>
    </source>
</reference>
<dbReference type="Proteomes" id="UP000640333">
    <property type="component" value="Unassembled WGS sequence"/>
</dbReference>
<sequence>MPDIHVGARFSIAVLICLSLFTLTAMSAQELPQQYKPVGSATLRVLWFDVYAAELRSPDGIYSAMKGPLLLKLTYLRDIKRQKLLDETSAQMKSVDPELRMYWLSQLEQIWPDIGKGDQLSFYLDPRGLGHFYFNEGYIGSVNDSRFGIEFIGIWLAEDSSYPDLARKLRGEL</sequence>
<comment type="caution">
    <text evidence="1">The sequence shown here is derived from an EMBL/GenBank/DDBJ whole genome shotgun (WGS) entry which is preliminary data.</text>
</comment>
<protein>
    <recommendedName>
        <fullName evidence="3">Chalcone isomerase domain-containing protein</fullName>
    </recommendedName>
</protein>